<dbReference type="SUPFAM" id="SSF55424">
    <property type="entry name" value="FAD/NAD-linked reductases, dimerisation (C-terminal) domain"/>
    <property type="match status" value="1"/>
</dbReference>
<dbReference type="InterPro" id="IPR050151">
    <property type="entry name" value="Class-I_Pyr_Nuc-Dis_Oxidored"/>
</dbReference>
<evidence type="ECO:0000259" key="11">
    <source>
        <dbReference type="Pfam" id="PF07992"/>
    </source>
</evidence>
<dbReference type="InterPro" id="IPR036188">
    <property type="entry name" value="FAD/NAD-bd_sf"/>
</dbReference>
<dbReference type="GO" id="GO:0050660">
    <property type="term" value="F:flavin adenine dinucleotide binding"/>
    <property type="evidence" value="ECO:0007669"/>
    <property type="project" value="TreeGrafter"/>
</dbReference>
<organism evidence="13 16">
    <name type="scientific">Didymodactylos carnosus</name>
    <dbReference type="NCBI Taxonomy" id="1234261"/>
    <lineage>
        <taxon>Eukaryota</taxon>
        <taxon>Metazoa</taxon>
        <taxon>Spiralia</taxon>
        <taxon>Gnathifera</taxon>
        <taxon>Rotifera</taxon>
        <taxon>Eurotatoria</taxon>
        <taxon>Bdelloidea</taxon>
        <taxon>Philodinida</taxon>
        <taxon>Philodinidae</taxon>
        <taxon>Didymodactylos</taxon>
    </lineage>
</organism>
<evidence type="ECO:0000313" key="15">
    <source>
        <dbReference type="EMBL" id="CAF3610077.1"/>
    </source>
</evidence>
<dbReference type="PRINTS" id="PR00368">
    <property type="entry name" value="FADPNR"/>
</dbReference>
<dbReference type="Pfam" id="PF02852">
    <property type="entry name" value="Pyr_redox_dim"/>
    <property type="match status" value="1"/>
</dbReference>
<evidence type="ECO:0000256" key="9">
    <source>
        <dbReference type="SAM" id="MobiDB-lite"/>
    </source>
</evidence>
<dbReference type="SUPFAM" id="SSF51905">
    <property type="entry name" value="FAD/NAD(P)-binding domain"/>
    <property type="match status" value="1"/>
</dbReference>
<dbReference type="InterPro" id="IPR016156">
    <property type="entry name" value="FAD/NAD-linked_Rdtase_dimer_sf"/>
</dbReference>
<feature type="compositionally biased region" description="Polar residues" evidence="9">
    <location>
        <begin position="32"/>
        <end position="49"/>
    </location>
</feature>
<dbReference type="InterPro" id="IPR023753">
    <property type="entry name" value="FAD/NAD-binding_dom"/>
</dbReference>
<evidence type="ECO:0000256" key="6">
    <source>
        <dbReference type="ARBA" id="ARBA00049187"/>
    </source>
</evidence>
<protein>
    <recommendedName>
        <fullName evidence="2">dihydrolipoyl dehydrogenase</fullName>
        <ecNumber evidence="2">1.8.1.4</ecNumber>
    </recommendedName>
</protein>
<evidence type="ECO:0000256" key="8">
    <source>
        <dbReference type="PIRSR" id="PIRSR000350-3"/>
    </source>
</evidence>
<dbReference type="Proteomes" id="UP000682733">
    <property type="component" value="Unassembled WGS sequence"/>
</dbReference>
<keyword evidence="8" id="KW-0547">Nucleotide-binding</keyword>
<accession>A0A813UAA1</accession>
<feature type="binding site" evidence="8">
    <location>
        <position position="349"/>
    </location>
    <ligand>
        <name>NAD(+)</name>
        <dbReference type="ChEBI" id="CHEBI:57540"/>
    </ligand>
</feature>
<gene>
    <name evidence="13" type="ORF">GPM918_LOCUS4670</name>
    <name evidence="12" type="ORF">OVA965_LOCUS5748</name>
    <name evidence="15" type="ORF">SRO942_LOCUS4671</name>
    <name evidence="14" type="ORF">TMI583_LOCUS5745</name>
</gene>
<feature type="active site" description="Proton acceptor" evidence="7">
    <location>
        <position position="532"/>
    </location>
</feature>
<dbReference type="OrthoDB" id="361797at2759"/>
<feature type="region of interest" description="Disordered" evidence="9">
    <location>
        <begin position="1"/>
        <end position="59"/>
    </location>
</feature>
<dbReference type="Proteomes" id="UP000663829">
    <property type="component" value="Unassembled WGS sequence"/>
</dbReference>
<feature type="domain" description="FAD/NAD(P)-binding" evidence="11">
    <location>
        <begin position="62"/>
        <end position="408"/>
    </location>
</feature>
<dbReference type="EMBL" id="CAJOBC010000639">
    <property type="protein sequence ID" value="CAF3610077.1"/>
    <property type="molecule type" value="Genomic_DNA"/>
</dbReference>
<keyword evidence="5 8" id="KW-0520">NAD</keyword>
<feature type="binding site" evidence="8">
    <location>
        <position position="284"/>
    </location>
    <ligand>
        <name>NAD(+)</name>
        <dbReference type="ChEBI" id="CHEBI:57540"/>
    </ligand>
</feature>
<dbReference type="InterPro" id="IPR004099">
    <property type="entry name" value="Pyr_nucl-diS_OxRdtase_dimer"/>
</dbReference>
<evidence type="ECO:0000313" key="13">
    <source>
        <dbReference type="EMBL" id="CAF0823462.1"/>
    </source>
</evidence>
<dbReference type="Proteomes" id="UP000677228">
    <property type="component" value="Unassembled WGS sequence"/>
</dbReference>
<name>A0A813UAA1_9BILA</name>
<dbReference type="Gene3D" id="3.30.390.30">
    <property type="match status" value="1"/>
</dbReference>
<dbReference type="EMBL" id="CAJOBA010001649">
    <property type="protein sequence ID" value="CAF3607400.1"/>
    <property type="molecule type" value="Genomic_DNA"/>
</dbReference>
<dbReference type="EMBL" id="CAJNOK010001649">
    <property type="protein sequence ID" value="CAF0823057.1"/>
    <property type="molecule type" value="Genomic_DNA"/>
</dbReference>
<dbReference type="Proteomes" id="UP000681722">
    <property type="component" value="Unassembled WGS sequence"/>
</dbReference>
<dbReference type="InterPro" id="IPR001100">
    <property type="entry name" value="Pyr_nuc-diS_OxRdtase"/>
</dbReference>
<dbReference type="Pfam" id="PF07992">
    <property type="entry name" value="Pyr_redox_2"/>
    <property type="match status" value="1"/>
</dbReference>
<evidence type="ECO:0000256" key="1">
    <source>
        <dbReference type="ARBA" id="ARBA00007532"/>
    </source>
</evidence>
<evidence type="ECO:0000259" key="10">
    <source>
        <dbReference type="Pfam" id="PF02852"/>
    </source>
</evidence>
<sequence length="559" mass="62971">MSESDLKRFTSEKRKKTSDNDEGLEPLREMSKTTISGGQQVYQARQPQSPEDDQQKQPKRQFDVIAIGSGPGGYTAAIRCAQLGMSVAIVERDLIGGHAVNWGCVPLNAMIASARIVRTVRESNLYAIDIPAHRIEFPRIARRRDEAVKNVRQQVKSFLQKYNIQVYIGIAELLDEHRIMVRSVKKYPYANVYDSEGRSPYETDNFLPVQNNTVIYGKNIVISTGVDYEFPKFVETNDKKSVDTTHLLWNRTVPETLTIIGGGVLGCEIASLYSLLMSKVTLLEKNSRLLKIMDESVSLAVESRLKEFGVKVLLNVDVEKVSKGEVFYRNKQLDTTQTLTAHRVVICTGRKPSFDYDLLKKIGIAVDKENSRIVVEEDTCRTTKQNIYACGSVVSSCWSWIPCAIRQGHLVANAICKNRIIEYDRESQFQISINSAAPYVINVIPAVAGVGSVPEFEDDCLVFTFDFKSNRRAIIDGQLWGFVKMWVSKDEPKKLFAVQLVHESAAEIIEYYGMIISLNLSLHDVCLLPFAHPTYSESVKQACEYVLGRSIEYEGAYLN</sequence>
<dbReference type="GO" id="GO:0006103">
    <property type="term" value="P:2-oxoglutarate metabolic process"/>
    <property type="evidence" value="ECO:0007669"/>
    <property type="project" value="TreeGrafter"/>
</dbReference>
<evidence type="ECO:0000256" key="7">
    <source>
        <dbReference type="PIRSR" id="PIRSR000350-2"/>
    </source>
</evidence>
<evidence type="ECO:0000256" key="3">
    <source>
        <dbReference type="ARBA" id="ARBA00022630"/>
    </source>
</evidence>
<evidence type="ECO:0000256" key="2">
    <source>
        <dbReference type="ARBA" id="ARBA00012608"/>
    </source>
</evidence>
<dbReference type="AlphaFoldDB" id="A0A813UAA1"/>
<comment type="catalytic activity">
    <reaction evidence="6">
        <text>N(6)-[(R)-dihydrolipoyl]-L-lysyl-[protein] + NAD(+) = N(6)-[(R)-lipoyl]-L-lysyl-[protein] + NADH + H(+)</text>
        <dbReference type="Rhea" id="RHEA:15045"/>
        <dbReference type="Rhea" id="RHEA-COMP:10474"/>
        <dbReference type="Rhea" id="RHEA-COMP:10475"/>
        <dbReference type="ChEBI" id="CHEBI:15378"/>
        <dbReference type="ChEBI" id="CHEBI:57540"/>
        <dbReference type="ChEBI" id="CHEBI:57945"/>
        <dbReference type="ChEBI" id="CHEBI:83099"/>
        <dbReference type="ChEBI" id="CHEBI:83100"/>
        <dbReference type="EC" id="1.8.1.4"/>
    </reaction>
</comment>
<feature type="binding site" evidence="8">
    <location>
        <begin position="261"/>
        <end position="268"/>
    </location>
    <ligand>
        <name>NAD(+)</name>
        <dbReference type="ChEBI" id="CHEBI:57540"/>
    </ligand>
</feature>
<dbReference type="PANTHER" id="PTHR22912:SF217">
    <property type="entry name" value="DIHYDROLIPOYL DEHYDROGENASE"/>
    <property type="match status" value="1"/>
</dbReference>
<evidence type="ECO:0000313" key="14">
    <source>
        <dbReference type="EMBL" id="CAF3607400.1"/>
    </source>
</evidence>
<dbReference type="EC" id="1.8.1.4" evidence="2"/>
<keyword evidence="3" id="KW-0285">Flavoprotein</keyword>
<feature type="compositionally biased region" description="Basic and acidic residues" evidence="9">
    <location>
        <begin position="1"/>
        <end position="12"/>
    </location>
</feature>
<proteinExistence type="inferred from homology"/>
<reference evidence="13" key="1">
    <citation type="submission" date="2021-02" db="EMBL/GenBank/DDBJ databases">
        <authorList>
            <person name="Nowell W R."/>
        </authorList>
    </citation>
    <scope>NUCLEOTIDE SEQUENCE</scope>
</reference>
<dbReference type="PANTHER" id="PTHR22912">
    <property type="entry name" value="DISULFIDE OXIDOREDUCTASE"/>
    <property type="match status" value="1"/>
</dbReference>
<dbReference type="PIRSF" id="PIRSF000350">
    <property type="entry name" value="Mercury_reductase_MerA"/>
    <property type="match status" value="1"/>
</dbReference>
<dbReference type="PRINTS" id="PR00411">
    <property type="entry name" value="PNDRDTASEI"/>
</dbReference>
<keyword evidence="4" id="KW-0274">FAD</keyword>
<dbReference type="GO" id="GO:0004148">
    <property type="term" value="F:dihydrolipoyl dehydrogenase (NADH) activity"/>
    <property type="evidence" value="ECO:0007669"/>
    <property type="project" value="UniProtKB-EC"/>
</dbReference>
<comment type="caution">
    <text evidence="13">The sequence shown here is derived from an EMBL/GenBank/DDBJ whole genome shotgun (WGS) entry which is preliminary data.</text>
</comment>
<evidence type="ECO:0000256" key="4">
    <source>
        <dbReference type="ARBA" id="ARBA00022827"/>
    </source>
</evidence>
<dbReference type="EMBL" id="CAJNOQ010000639">
    <property type="protein sequence ID" value="CAF0823462.1"/>
    <property type="molecule type" value="Genomic_DNA"/>
</dbReference>
<evidence type="ECO:0000256" key="5">
    <source>
        <dbReference type="ARBA" id="ARBA00023027"/>
    </source>
</evidence>
<comment type="similarity">
    <text evidence="1">Belongs to the class-I pyridine nucleotide-disulfide oxidoreductase family.</text>
</comment>
<evidence type="ECO:0000313" key="12">
    <source>
        <dbReference type="EMBL" id="CAF0823057.1"/>
    </source>
</evidence>
<evidence type="ECO:0000313" key="16">
    <source>
        <dbReference type="Proteomes" id="UP000663829"/>
    </source>
</evidence>
<keyword evidence="16" id="KW-1185">Reference proteome</keyword>
<dbReference type="Gene3D" id="3.50.50.60">
    <property type="entry name" value="FAD/NAD(P)-binding domain"/>
    <property type="match status" value="2"/>
</dbReference>
<feature type="domain" description="Pyridine nucleotide-disulphide oxidoreductase dimerisation" evidence="10">
    <location>
        <begin position="457"/>
        <end position="542"/>
    </location>
</feature>